<organism evidence="1 2">
    <name type="scientific">Granulicella arctica</name>
    <dbReference type="NCBI Taxonomy" id="940613"/>
    <lineage>
        <taxon>Bacteria</taxon>
        <taxon>Pseudomonadati</taxon>
        <taxon>Acidobacteriota</taxon>
        <taxon>Terriglobia</taxon>
        <taxon>Terriglobales</taxon>
        <taxon>Acidobacteriaceae</taxon>
        <taxon>Granulicella</taxon>
    </lineage>
</organism>
<comment type="caution">
    <text evidence="1">The sequence shown here is derived from an EMBL/GenBank/DDBJ whole genome shotgun (WGS) entry which is preliminary data.</text>
</comment>
<name>A0A7Y9PDR1_9BACT</name>
<dbReference type="EMBL" id="JACCCW010000001">
    <property type="protein sequence ID" value="NYF77989.1"/>
    <property type="molecule type" value="Genomic_DNA"/>
</dbReference>
<gene>
    <name evidence="1" type="ORF">HDF17_000276</name>
</gene>
<dbReference type="RefSeq" id="WP_179487044.1">
    <property type="nucleotide sequence ID" value="NZ_JACCCW010000001.1"/>
</dbReference>
<reference evidence="1 2" key="1">
    <citation type="submission" date="2020-07" db="EMBL/GenBank/DDBJ databases">
        <title>Genomic Encyclopedia of Type Strains, Phase IV (KMG-V): Genome sequencing to study the core and pangenomes of soil and plant-associated prokaryotes.</title>
        <authorList>
            <person name="Whitman W."/>
        </authorList>
    </citation>
    <scope>NUCLEOTIDE SEQUENCE [LARGE SCALE GENOMIC DNA]</scope>
    <source>
        <strain evidence="1 2">X4EP2</strain>
    </source>
</reference>
<evidence type="ECO:0000313" key="2">
    <source>
        <dbReference type="Proteomes" id="UP000589520"/>
    </source>
</evidence>
<dbReference type="InterPro" id="IPR053842">
    <property type="entry name" value="NikA-like"/>
</dbReference>
<dbReference type="Pfam" id="PF21983">
    <property type="entry name" value="NikA-like"/>
    <property type="match status" value="1"/>
</dbReference>
<keyword evidence="2" id="KW-1185">Reference proteome</keyword>
<proteinExistence type="predicted"/>
<protein>
    <submittedName>
        <fullName evidence="1">Uncharacterized protein (DUF1778 family)</fullName>
    </submittedName>
</protein>
<sequence length="129" mass="14607">MDTSQNTTISMDVRLARSAGRTGRDRMANARVTAKEQRELHDAAHAQGKSLSEWAREILLREARRSQDDAVFTELVATRMLLVNLIKPLILGEKVSPTWITEAMTMVRKEKHKAAQDVMQQYTQNAGKE</sequence>
<dbReference type="AlphaFoldDB" id="A0A7Y9PDR1"/>
<accession>A0A7Y9PDR1</accession>
<dbReference type="Proteomes" id="UP000589520">
    <property type="component" value="Unassembled WGS sequence"/>
</dbReference>
<evidence type="ECO:0000313" key="1">
    <source>
        <dbReference type="EMBL" id="NYF77989.1"/>
    </source>
</evidence>
<dbReference type="Gene3D" id="1.20.5.780">
    <property type="entry name" value="Single helix bin"/>
    <property type="match status" value="1"/>
</dbReference>